<reference evidence="2 3" key="1">
    <citation type="submission" date="2024-01" db="EMBL/GenBank/DDBJ databases">
        <title>A telomere-to-telomere, gap-free genome of sweet tea (Lithocarpus litseifolius).</title>
        <authorList>
            <person name="Zhou J."/>
        </authorList>
    </citation>
    <scope>NUCLEOTIDE SEQUENCE [LARGE SCALE GENOMIC DNA]</scope>
    <source>
        <strain evidence="2">Zhou-2022a</strain>
        <tissue evidence="2">Leaf</tissue>
    </source>
</reference>
<feature type="region of interest" description="Disordered" evidence="1">
    <location>
        <begin position="45"/>
        <end position="79"/>
    </location>
</feature>
<accession>A0AAW2D3P1</accession>
<comment type="caution">
    <text evidence="2">The sequence shown here is derived from an EMBL/GenBank/DDBJ whole genome shotgun (WGS) entry which is preliminary data.</text>
</comment>
<name>A0AAW2D3P1_9ROSI</name>
<dbReference type="AlphaFoldDB" id="A0AAW2D3P1"/>
<evidence type="ECO:0000313" key="2">
    <source>
        <dbReference type="EMBL" id="KAL0004919.1"/>
    </source>
</evidence>
<evidence type="ECO:0000256" key="1">
    <source>
        <dbReference type="SAM" id="MobiDB-lite"/>
    </source>
</evidence>
<dbReference type="EMBL" id="JAZDWU010000004">
    <property type="protein sequence ID" value="KAL0004919.1"/>
    <property type="molecule type" value="Genomic_DNA"/>
</dbReference>
<gene>
    <name evidence="2" type="ORF">SO802_012480</name>
</gene>
<proteinExistence type="predicted"/>
<dbReference type="Proteomes" id="UP001459277">
    <property type="component" value="Unassembled WGS sequence"/>
</dbReference>
<protein>
    <submittedName>
        <fullName evidence="2">Uncharacterized protein</fullName>
    </submittedName>
</protein>
<organism evidence="2 3">
    <name type="scientific">Lithocarpus litseifolius</name>
    <dbReference type="NCBI Taxonomy" id="425828"/>
    <lineage>
        <taxon>Eukaryota</taxon>
        <taxon>Viridiplantae</taxon>
        <taxon>Streptophyta</taxon>
        <taxon>Embryophyta</taxon>
        <taxon>Tracheophyta</taxon>
        <taxon>Spermatophyta</taxon>
        <taxon>Magnoliopsida</taxon>
        <taxon>eudicotyledons</taxon>
        <taxon>Gunneridae</taxon>
        <taxon>Pentapetalae</taxon>
        <taxon>rosids</taxon>
        <taxon>fabids</taxon>
        <taxon>Fagales</taxon>
        <taxon>Fagaceae</taxon>
        <taxon>Lithocarpus</taxon>
    </lineage>
</organism>
<feature type="compositionally biased region" description="Basic and acidic residues" evidence="1">
    <location>
        <begin position="45"/>
        <end position="63"/>
    </location>
</feature>
<evidence type="ECO:0000313" key="3">
    <source>
        <dbReference type="Proteomes" id="UP001459277"/>
    </source>
</evidence>
<keyword evidence="3" id="KW-1185">Reference proteome</keyword>
<sequence>MVTPINDETAQRIFKAMEEQSNVLKKMGSCLNKLEEAKLKKATHVEIPNDKDGEGWDKRDKPITKGINNLRSSPWKPWP</sequence>